<sequence length="475" mass="56268">MNIIKEQRETIMKENNTAQEKLRLILDKLNKNINTLDINIPLQGDINFSILKEEDFTHIKTIIIEKGEITNITGIPEGLTKLVIQQNLLFNLSDLPGSLRHLEIPYNYLSELNFTELKELEYLNISHNQFEEIENLPKSLVELHCQNNHFKILDFYGLENVKTLNISNNKITVIENLPENIVDFNYENNPSIEFRNSPSIPKEKPADEIDMKQQITYNEALMTYFQLKQQYESGILEKKKKMYTMSTKPKKIKMQELQSLKPACVNCKRPVGTLFKRKDDRYIAICGDAKQPCHLKIELYTGSFSNNEKLMYLFKEHVGDLKDKIIQQKLDTLFNFVNEKTAVEEFKKELNEYNETNMMLKELSDKYNENYHNPQKKELINKKREVIYRYIENVRSLLKEYENNENRELLRTAVQLQVEKLIPETENLRRLTSEHMEMTTDKEYINHYLFKNEVALSKNDFTFGEPQRVIHFRMN</sequence>
<dbReference type="SUPFAM" id="SSF52058">
    <property type="entry name" value="L domain-like"/>
    <property type="match status" value="1"/>
</dbReference>
<dbReference type="GO" id="GO:0031028">
    <property type="term" value="P:septation initiation signaling"/>
    <property type="evidence" value="ECO:0007669"/>
    <property type="project" value="TreeGrafter"/>
</dbReference>
<dbReference type="SMART" id="SM00365">
    <property type="entry name" value="LRR_SD22"/>
    <property type="match status" value="2"/>
</dbReference>
<dbReference type="Gene3D" id="3.80.10.10">
    <property type="entry name" value="Ribonuclease Inhibitor"/>
    <property type="match status" value="1"/>
</dbReference>
<dbReference type="InterPro" id="IPR032675">
    <property type="entry name" value="LRR_dom_sf"/>
</dbReference>
<feature type="coiled-coil region" evidence="3">
    <location>
        <begin position="336"/>
        <end position="370"/>
    </location>
</feature>
<dbReference type="PANTHER" id="PTHR47566:SF1">
    <property type="entry name" value="PROTEIN NUD1"/>
    <property type="match status" value="1"/>
</dbReference>
<accession>A0A6C0HAH2</accession>
<keyword evidence="2" id="KW-0677">Repeat</keyword>
<dbReference type="GO" id="GO:0061499">
    <property type="term" value="C:outer plaque of mitotic spindle pole body"/>
    <property type="evidence" value="ECO:0007669"/>
    <property type="project" value="TreeGrafter"/>
</dbReference>
<dbReference type="InterPro" id="IPR001611">
    <property type="entry name" value="Leu-rich_rpt"/>
</dbReference>
<keyword evidence="3" id="KW-0175">Coiled coil</keyword>
<feature type="coiled-coil region" evidence="3">
    <location>
        <begin position="1"/>
        <end position="39"/>
    </location>
</feature>
<dbReference type="InterPro" id="IPR052574">
    <property type="entry name" value="CDIRP"/>
</dbReference>
<dbReference type="GO" id="GO:1902412">
    <property type="term" value="P:regulation of mitotic cytokinesis"/>
    <property type="evidence" value="ECO:0007669"/>
    <property type="project" value="TreeGrafter"/>
</dbReference>
<dbReference type="EMBL" id="MN739920">
    <property type="protein sequence ID" value="QHT77602.1"/>
    <property type="molecule type" value="Genomic_DNA"/>
</dbReference>
<organism evidence="4">
    <name type="scientific">viral metagenome</name>
    <dbReference type="NCBI Taxonomy" id="1070528"/>
    <lineage>
        <taxon>unclassified sequences</taxon>
        <taxon>metagenomes</taxon>
        <taxon>organismal metagenomes</taxon>
    </lineage>
</organism>
<keyword evidence="1" id="KW-0433">Leucine-rich repeat</keyword>
<dbReference type="Pfam" id="PF00560">
    <property type="entry name" value="LRR_1"/>
    <property type="match status" value="1"/>
</dbReference>
<reference evidence="4" key="1">
    <citation type="journal article" date="2020" name="Nature">
        <title>Giant virus diversity and host interactions through global metagenomics.</title>
        <authorList>
            <person name="Schulz F."/>
            <person name="Roux S."/>
            <person name="Paez-Espino D."/>
            <person name="Jungbluth S."/>
            <person name="Walsh D.A."/>
            <person name="Denef V.J."/>
            <person name="McMahon K.D."/>
            <person name="Konstantinidis K.T."/>
            <person name="Eloe-Fadrosh E.A."/>
            <person name="Kyrpides N.C."/>
            <person name="Woyke T."/>
        </authorList>
    </citation>
    <scope>NUCLEOTIDE SEQUENCE</scope>
    <source>
        <strain evidence="4">GVMAG-M-3300023179-90</strain>
    </source>
</reference>
<name>A0A6C0HAH2_9ZZZZ</name>
<evidence type="ECO:0000313" key="4">
    <source>
        <dbReference type="EMBL" id="QHT77602.1"/>
    </source>
</evidence>
<evidence type="ECO:0000256" key="2">
    <source>
        <dbReference type="ARBA" id="ARBA00022737"/>
    </source>
</evidence>
<dbReference type="GO" id="GO:0035591">
    <property type="term" value="F:signaling adaptor activity"/>
    <property type="evidence" value="ECO:0007669"/>
    <property type="project" value="TreeGrafter"/>
</dbReference>
<evidence type="ECO:0000256" key="1">
    <source>
        <dbReference type="ARBA" id="ARBA00022614"/>
    </source>
</evidence>
<evidence type="ECO:0000256" key="3">
    <source>
        <dbReference type="SAM" id="Coils"/>
    </source>
</evidence>
<dbReference type="AlphaFoldDB" id="A0A6C0HAH2"/>
<proteinExistence type="predicted"/>
<protein>
    <submittedName>
        <fullName evidence="4">Uncharacterized protein</fullName>
    </submittedName>
</protein>
<dbReference type="PANTHER" id="PTHR47566">
    <property type="match status" value="1"/>
</dbReference>
<dbReference type="PROSITE" id="PS51450">
    <property type="entry name" value="LRR"/>
    <property type="match status" value="2"/>
</dbReference>